<dbReference type="Proteomes" id="UP001312893">
    <property type="component" value="Unassembled WGS sequence"/>
</dbReference>
<gene>
    <name evidence="2" type="ORF">QFI96_015205</name>
</gene>
<evidence type="ECO:0000256" key="1">
    <source>
        <dbReference type="SAM" id="MobiDB-lite"/>
    </source>
</evidence>
<evidence type="ECO:0000313" key="2">
    <source>
        <dbReference type="EMBL" id="MEL0553044.1"/>
    </source>
</evidence>
<accession>A0ABU9FD74</accession>
<evidence type="ECO:0000313" key="3">
    <source>
        <dbReference type="Proteomes" id="UP001312893"/>
    </source>
</evidence>
<feature type="region of interest" description="Disordered" evidence="1">
    <location>
        <begin position="65"/>
        <end position="99"/>
    </location>
</feature>
<protein>
    <recommendedName>
        <fullName evidence="4">AlpA family phage regulatory protein</fullName>
    </recommendedName>
</protein>
<organism evidence="2 3">
    <name type="scientific">Raoultella lignicola</name>
    <dbReference type="NCBI Taxonomy" id="3040939"/>
    <lineage>
        <taxon>Bacteria</taxon>
        <taxon>Pseudomonadati</taxon>
        <taxon>Pseudomonadota</taxon>
        <taxon>Gammaproteobacteria</taxon>
        <taxon>Enterobacterales</taxon>
        <taxon>Enterobacteriaceae</taxon>
        <taxon>Klebsiella/Raoultella group</taxon>
        <taxon>Raoultella</taxon>
    </lineage>
</organism>
<reference evidence="2 3" key="1">
    <citation type="submission" date="2024-04" db="EMBL/GenBank/DDBJ databases">
        <title>Two novel Raoultella species associated with bleeding cankers of broadleaf hosts, Raoultella scottia sp. nov. and Raoultella lignicola sp. nov.</title>
        <authorList>
            <person name="Brady C.L."/>
        </authorList>
    </citation>
    <scope>NUCLEOTIDE SEQUENCE [LARGE SCALE GENOMIC DNA]</scope>
    <source>
        <strain evidence="2 3">TW_WC1a.1</strain>
    </source>
</reference>
<keyword evidence="3" id="KW-1185">Reference proteome</keyword>
<sequence>MSNDEILITSDILSRYKISRSTLYFWSTPSRMPSYFSQPFPKPKINGSPKRWRLSDLLAWEDNMGIKPEAGQSTSQDDVAKQQANDADHPNNRGGYTAP</sequence>
<comment type="caution">
    <text evidence="2">The sequence shown here is derived from an EMBL/GenBank/DDBJ whole genome shotgun (WGS) entry which is preliminary data.</text>
</comment>
<name>A0ABU9FD74_9ENTR</name>
<feature type="compositionally biased region" description="Polar residues" evidence="1">
    <location>
        <begin position="71"/>
        <end position="85"/>
    </location>
</feature>
<evidence type="ECO:0008006" key="4">
    <source>
        <dbReference type="Google" id="ProtNLM"/>
    </source>
</evidence>
<dbReference type="EMBL" id="JARXNK020000104">
    <property type="protein sequence ID" value="MEL0553044.1"/>
    <property type="molecule type" value="Genomic_DNA"/>
</dbReference>
<proteinExistence type="predicted"/>